<dbReference type="InterPro" id="IPR003663">
    <property type="entry name" value="Sugar/inositol_transpt"/>
</dbReference>
<evidence type="ECO:0000256" key="7">
    <source>
        <dbReference type="SAM" id="Phobius"/>
    </source>
</evidence>
<proteinExistence type="predicted"/>
<keyword evidence="5" id="KW-0325">Glycoprotein</keyword>
<feature type="domain" description="Major facilitator superfamily (MFS) profile" evidence="8">
    <location>
        <begin position="1"/>
        <end position="513"/>
    </location>
</feature>
<dbReference type="InterPro" id="IPR036259">
    <property type="entry name" value="MFS_trans_sf"/>
</dbReference>
<comment type="subcellular location">
    <subcellularLocation>
        <location evidence="1">Membrane</location>
        <topology evidence="1">Multi-pass membrane protein</topology>
    </subcellularLocation>
</comment>
<dbReference type="PANTHER" id="PTHR48021">
    <property type="match status" value="1"/>
</dbReference>
<dbReference type="SUPFAM" id="SSF103473">
    <property type="entry name" value="MFS general substrate transporter"/>
    <property type="match status" value="1"/>
</dbReference>
<dbReference type="Gene3D" id="1.20.1250.20">
    <property type="entry name" value="MFS general substrate transporter like domains"/>
    <property type="match status" value="2"/>
</dbReference>
<evidence type="ECO:0000256" key="3">
    <source>
        <dbReference type="ARBA" id="ARBA00022989"/>
    </source>
</evidence>
<protein>
    <submittedName>
        <fullName evidence="10">Facilitated trehalose transporter Tret1-like</fullName>
    </submittedName>
</protein>
<dbReference type="AlphaFoldDB" id="A0A6P8LZN6"/>
<reference evidence="10" key="1">
    <citation type="submission" date="2025-08" db="UniProtKB">
        <authorList>
            <consortium name="RefSeq"/>
        </authorList>
    </citation>
    <scope>IDENTIFICATION</scope>
    <source>
        <tissue evidence="10">Muscle</tissue>
    </source>
</reference>
<dbReference type="PRINTS" id="PR00171">
    <property type="entry name" value="SUGRTRNSPORT"/>
</dbReference>
<evidence type="ECO:0000259" key="8">
    <source>
        <dbReference type="PROSITE" id="PS50850"/>
    </source>
</evidence>
<feature type="transmembrane region" description="Helical" evidence="7">
    <location>
        <begin position="459"/>
        <end position="478"/>
    </location>
</feature>
<feature type="transmembrane region" description="Helical" evidence="7">
    <location>
        <begin position="36"/>
        <end position="57"/>
    </location>
</feature>
<sequence>MIIGGSVNGWTTISLYYLITGTGGAPLTITHDESSWMVSLTVLGSMVGSLMAAQLVVSSCSNICLVLCNTVLTIGWFAIYEATSVKVLYIARVILGIGIGIGSTVNPMYLSEIVDIKFTGTVGFITAANVSIASILFYVLGLWMMYKSLLLLLVILSFICFMLIRCFSAPRYLSVTSDEMTQTRQSTTYYTATENTHTEEMELRAPRAQTRSELHQQSSQSRSDLPSQSTSELHQSSTSELHQSSTSEIHPESIREVHPEPTSEIHPEPTSEIHPEPASEIHPEPASEIHPLGRRELQIVNILTKYTWSTKLRKILHRSNRKALFIMLGLIMAQQLSGNFITMQYLHVLFSKTTICLKTHEATMVVLFADIISSSLPHLKVESIGRRKLLILSTLGSCSTLIVLAIYLLLDQHKFDVSYISILPVIELIIYQVMFHIGLGTLPNVLLRELFPTELKGSVRAIIVIFDGIIGFTVPKLYQVITDNVGSYAIYFIFAISCFLAFVMVFIWVPETKGKTYHEVEALLVGENLNSPNEEISTDELDSHEI</sequence>
<dbReference type="GeneID" id="117206033"/>
<name>A0A6P8LZN6_9HYME</name>
<feature type="transmembrane region" description="Helical" evidence="7">
    <location>
        <begin position="122"/>
        <end position="143"/>
    </location>
</feature>
<dbReference type="PANTHER" id="PTHR48021:SF46">
    <property type="entry name" value="MAJOR FACILITATOR SUPERFAMILY (MFS) PROFILE DOMAIN-CONTAINING PROTEIN"/>
    <property type="match status" value="1"/>
</dbReference>
<evidence type="ECO:0000256" key="6">
    <source>
        <dbReference type="SAM" id="MobiDB-lite"/>
    </source>
</evidence>
<evidence type="ECO:0000256" key="5">
    <source>
        <dbReference type="ARBA" id="ARBA00023180"/>
    </source>
</evidence>
<organism evidence="9 10">
    <name type="scientific">Bombus bifarius</name>
    <dbReference type="NCBI Taxonomy" id="103933"/>
    <lineage>
        <taxon>Eukaryota</taxon>
        <taxon>Metazoa</taxon>
        <taxon>Ecdysozoa</taxon>
        <taxon>Arthropoda</taxon>
        <taxon>Hexapoda</taxon>
        <taxon>Insecta</taxon>
        <taxon>Pterygota</taxon>
        <taxon>Neoptera</taxon>
        <taxon>Endopterygota</taxon>
        <taxon>Hymenoptera</taxon>
        <taxon>Apocrita</taxon>
        <taxon>Aculeata</taxon>
        <taxon>Apoidea</taxon>
        <taxon>Anthophila</taxon>
        <taxon>Apidae</taxon>
        <taxon>Bombus</taxon>
        <taxon>Pyrobombus</taxon>
    </lineage>
</organism>
<dbReference type="GO" id="GO:0016020">
    <property type="term" value="C:membrane"/>
    <property type="evidence" value="ECO:0007669"/>
    <property type="project" value="UniProtKB-SubCell"/>
</dbReference>
<dbReference type="RefSeq" id="XP_033300893.1">
    <property type="nucleotide sequence ID" value="XM_033445002.1"/>
</dbReference>
<dbReference type="PROSITE" id="PS50850">
    <property type="entry name" value="MFS"/>
    <property type="match status" value="1"/>
</dbReference>
<evidence type="ECO:0000313" key="10">
    <source>
        <dbReference type="RefSeq" id="XP_033300893.1"/>
    </source>
</evidence>
<keyword evidence="4 7" id="KW-0472">Membrane</keyword>
<feature type="compositionally biased region" description="Basic and acidic residues" evidence="6">
    <location>
        <begin position="249"/>
        <end position="290"/>
    </location>
</feature>
<dbReference type="InterPro" id="IPR020846">
    <property type="entry name" value="MFS_dom"/>
</dbReference>
<feature type="transmembrane region" description="Helical" evidence="7">
    <location>
        <begin position="64"/>
        <end position="83"/>
    </location>
</feature>
<feature type="transmembrane region" description="Helical" evidence="7">
    <location>
        <begin position="490"/>
        <end position="509"/>
    </location>
</feature>
<evidence type="ECO:0000256" key="1">
    <source>
        <dbReference type="ARBA" id="ARBA00004141"/>
    </source>
</evidence>
<evidence type="ECO:0000256" key="4">
    <source>
        <dbReference type="ARBA" id="ARBA00023136"/>
    </source>
</evidence>
<keyword evidence="3 7" id="KW-1133">Transmembrane helix</keyword>
<dbReference type="Proteomes" id="UP000515164">
    <property type="component" value="Unplaced"/>
</dbReference>
<dbReference type="Pfam" id="PF00083">
    <property type="entry name" value="Sugar_tr"/>
    <property type="match status" value="2"/>
</dbReference>
<feature type="transmembrane region" description="Helical" evidence="7">
    <location>
        <begin position="89"/>
        <end position="110"/>
    </location>
</feature>
<gene>
    <name evidence="10" type="primary">LOC117206033</name>
</gene>
<feature type="region of interest" description="Disordered" evidence="6">
    <location>
        <begin position="206"/>
        <end position="290"/>
    </location>
</feature>
<dbReference type="KEGG" id="bbif:117206033"/>
<feature type="transmembrane region" description="Helical" evidence="7">
    <location>
        <begin position="391"/>
        <end position="410"/>
    </location>
</feature>
<feature type="compositionally biased region" description="Low complexity" evidence="6">
    <location>
        <begin position="216"/>
        <end position="248"/>
    </location>
</feature>
<feature type="transmembrane region" description="Helical" evidence="7">
    <location>
        <begin position="323"/>
        <end position="342"/>
    </location>
</feature>
<evidence type="ECO:0000256" key="2">
    <source>
        <dbReference type="ARBA" id="ARBA00022692"/>
    </source>
</evidence>
<dbReference type="InterPro" id="IPR050549">
    <property type="entry name" value="MFS_Trehalose_Transporter"/>
</dbReference>
<dbReference type="GO" id="GO:0022857">
    <property type="term" value="F:transmembrane transporter activity"/>
    <property type="evidence" value="ECO:0007669"/>
    <property type="project" value="InterPro"/>
</dbReference>
<feature type="transmembrane region" description="Helical" evidence="7">
    <location>
        <begin position="149"/>
        <end position="167"/>
    </location>
</feature>
<evidence type="ECO:0000313" key="9">
    <source>
        <dbReference type="Proteomes" id="UP000515164"/>
    </source>
</evidence>
<feature type="transmembrane region" description="Helical" evidence="7">
    <location>
        <begin position="422"/>
        <end position="447"/>
    </location>
</feature>
<keyword evidence="2 7" id="KW-0812">Transmembrane</keyword>
<keyword evidence="9" id="KW-1185">Reference proteome</keyword>
<accession>A0A6P8LZN6</accession>
<dbReference type="InterPro" id="IPR005828">
    <property type="entry name" value="MFS_sugar_transport-like"/>
</dbReference>